<feature type="transmembrane region" description="Helical" evidence="6">
    <location>
        <begin position="67"/>
        <end position="83"/>
    </location>
</feature>
<dbReference type="RefSeq" id="WP_344350898.1">
    <property type="nucleotide sequence ID" value="NZ_BAAASM010000037.1"/>
</dbReference>
<feature type="transmembrane region" description="Helical" evidence="6">
    <location>
        <begin position="236"/>
        <end position="256"/>
    </location>
</feature>
<keyword evidence="4 6" id="KW-0472">Membrane</keyword>
<evidence type="ECO:0000313" key="9">
    <source>
        <dbReference type="Proteomes" id="UP001596065"/>
    </source>
</evidence>
<evidence type="ECO:0000259" key="7">
    <source>
        <dbReference type="PROSITE" id="PS50850"/>
    </source>
</evidence>
<evidence type="ECO:0000256" key="3">
    <source>
        <dbReference type="ARBA" id="ARBA00022989"/>
    </source>
</evidence>
<name>A0ABW0WFQ1_STRNO</name>
<feature type="transmembrane region" description="Helical" evidence="6">
    <location>
        <begin position="151"/>
        <end position="171"/>
    </location>
</feature>
<feature type="transmembrane region" description="Helical" evidence="6">
    <location>
        <begin position="120"/>
        <end position="145"/>
    </location>
</feature>
<dbReference type="EMBL" id="JBHSOE010000016">
    <property type="protein sequence ID" value="MFC5656298.1"/>
    <property type="molecule type" value="Genomic_DNA"/>
</dbReference>
<sequence length="401" mass="40602">MTVGLSLLALNLRPAIGSVSPLLDDIQESVGLSDSAVSVLTTLPVVCLGVFAAVSPALSRRMGTPRALVLGFLLLIVGVLVRLDQAAWALFLGTALAGAGLAIGNVLMPAVIKSAFPDRVRLYTGIGTAVLSAGAALAAGVAVPLRNATDSWSGSLALWVVPAALGLVVWLPMVRRTGRPAPAAPGSAATGSLLGDAMAWQVTGYLALRALVYFTALGWLPTILADLGYSNATSGALLSVAMLVSVPGALFAPILVGRKGTAPIATTIAVAGAVSLLGLLWAPGIAALWVVILGVTLGAGHAMALTFIGLRAPNPQVAAQLSGMVQTIGYLVGGIAGPLLLGLLHGATNGWTVSLVLLAAFTLPELILGLCSSRDRAVRPRTRQAATAREQQAPQSPALVD</sequence>
<evidence type="ECO:0000256" key="5">
    <source>
        <dbReference type="SAM" id="MobiDB-lite"/>
    </source>
</evidence>
<dbReference type="InterPro" id="IPR011701">
    <property type="entry name" value="MFS"/>
</dbReference>
<reference evidence="9" key="1">
    <citation type="journal article" date="2019" name="Int. J. Syst. Evol. Microbiol.">
        <title>The Global Catalogue of Microorganisms (GCM) 10K type strain sequencing project: providing services to taxonomists for standard genome sequencing and annotation.</title>
        <authorList>
            <consortium name="The Broad Institute Genomics Platform"/>
            <consortium name="The Broad Institute Genome Sequencing Center for Infectious Disease"/>
            <person name="Wu L."/>
            <person name="Ma J."/>
        </authorList>
    </citation>
    <scope>NUCLEOTIDE SEQUENCE [LARGE SCALE GENOMIC DNA]</scope>
    <source>
        <strain evidence="9">KCTC 5701</strain>
    </source>
</reference>
<feature type="transmembrane region" description="Helical" evidence="6">
    <location>
        <begin position="263"/>
        <end position="282"/>
    </location>
</feature>
<feature type="transmembrane region" description="Helical" evidence="6">
    <location>
        <begin position="322"/>
        <end position="344"/>
    </location>
</feature>
<dbReference type="Pfam" id="PF07690">
    <property type="entry name" value="MFS_1"/>
    <property type="match status" value="1"/>
</dbReference>
<feature type="compositionally biased region" description="Low complexity" evidence="5">
    <location>
        <begin position="383"/>
        <end position="395"/>
    </location>
</feature>
<feature type="transmembrane region" description="Helical" evidence="6">
    <location>
        <begin position="288"/>
        <end position="310"/>
    </location>
</feature>
<proteinExistence type="predicted"/>
<dbReference type="PROSITE" id="PS50850">
    <property type="entry name" value="MFS"/>
    <property type="match status" value="1"/>
</dbReference>
<dbReference type="Proteomes" id="UP001596065">
    <property type="component" value="Unassembled WGS sequence"/>
</dbReference>
<accession>A0ABW0WFQ1</accession>
<keyword evidence="3 6" id="KW-1133">Transmembrane helix</keyword>
<protein>
    <submittedName>
        <fullName evidence="8">MFS transporter</fullName>
    </submittedName>
</protein>
<comment type="caution">
    <text evidence="8">The sequence shown here is derived from an EMBL/GenBank/DDBJ whole genome shotgun (WGS) entry which is preliminary data.</text>
</comment>
<evidence type="ECO:0000256" key="6">
    <source>
        <dbReference type="SAM" id="Phobius"/>
    </source>
</evidence>
<feature type="transmembrane region" description="Helical" evidence="6">
    <location>
        <begin position="89"/>
        <end position="108"/>
    </location>
</feature>
<dbReference type="PANTHER" id="PTHR23523">
    <property type="match status" value="1"/>
</dbReference>
<organism evidence="8 9">
    <name type="scientific">Streptomyces nogalater</name>
    <dbReference type="NCBI Taxonomy" id="38314"/>
    <lineage>
        <taxon>Bacteria</taxon>
        <taxon>Bacillati</taxon>
        <taxon>Actinomycetota</taxon>
        <taxon>Actinomycetes</taxon>
        <taxon>Kitasatosporales</taxon>
        <taxon>Streptomycetaceae</taxon>
        <taxon>Streptomyces</taxon>
    </lineage>
</organism>
<dbReference type="SUPFAM" id="SSF103473">
    <property type="entry name" value="MFS general substrate transporter"/>
    <property type="match status" value="1"/>
</dbReference>
<comment type="subcellular location">
    <subcellularLocation>
        <location evidence="1">Cell membrane</location>
        <topology evidence="1">Multi-pass membrane protein</topology>
    </subcellularLocation>
</comment>
<evidence type="ECO:0000256" key="4">
    <source>
        <dbReference type="ARBA" id="ARBA00023136"/>
    </source>
</evidence>
<dbReference type="Gene3D" id="1.20.1250.20">
    <property type="entry name" value="MFS general substrate transporter like domains"/>
    <property type="match status" value="2"/>
</dbReference>
<dbReference type="InterPro" id="IPR020846">
    <property type="entry name" value="MFS_dom"/>
</dbReference>
<feature type="transmembrane region" description="Helical" evidence="6">
    <location>
        <begin position="206"/>
        <end position="224"/>
    </location>
</feature>
<evidence type="ECO:0000313" key="8">
    <source>
        <dbReference type="EMBL" id="MFC5656298.1"/>
    </source>
</evidence>
<dbReference type="InterPro" id="IPR036259">
    <property type="entry name" value="MFS_trans_sf"/>
</dbReference>
<feature type="transmembrane region" description="Helical" evidence="6">
    <location>
        <begin position="350"/>
        <end position="371"/>
    </location>
</feature>
<feature type="transmembrane region" description="Helical" evidence="6">
    <location>
        <begin position="36"/>
        <end position="55"/>
    </location>
</feature>
<evidence type="ECO:0000256" key="1">
    <source>
        <dbReference type="ARBA" id="ARBA00004651"/>
    </source>
</evidence>
<feature type="domain" description="Major facilitator superfamily (MFS) profile" evidence="7">
    <location>
        <begin position="1"/>
        <end position="377"/>
    </location>
</feature>
<dbReference type="InterPro" id="IPR052524">
    <property type="entry name" value="MFS_Cyanate_Porter"/>
</dbReference>
<evidence type="ECO:0000256" key="2">
    <source>
        <dbReference type="ARBA" id="ARBA00022692"/>
    </source>
</evidence>
<gene>
    <name evidence="8" type="ORF">ACFP3J_12475</name>
</gene>
<feature type="region of interest" description="Disordered" evidence="5">
    <location>
        <begin position="381"/>
        <end position="401"/>
    </location>
</feature>
<keyword evidence="2 6" id="KW-0812">Transmembrane</keyword>
<dbReference type="PANTHER" id="PTHR23523:SF2">
    <property type="entry name" value="2-NITROIMIDAZOLE TRANSPORTER"/>
    <property type="match status" value="1"/>
</dbReference>
<keyword evidence="9" id="KW-1185">Reference proteome</keyword>